<reference evidence="2" key="1">
    <citation type="journal article" date="2019" name="Int. J. Syst. Evol. Microbiol.">
        <title>The Global Catalogue of Microorganisms (GCM) 10K type strain sequencing project: providing services to taxonomists for standard genome sequencing and annotation.</title>
        <authorList>
            <consortium name="The Broad Institute Genomics Platform"/>
            <consortium name="The Broad Institute Genome Sequencing Center for Infectious Disease"/>
            <person name="Wu L."/>
            <person name="Ma J."/>
        </authorList>
    </citation>
    <scope>NUCLEOTIDE SEQUENCE [LARGE SCALE GENOMIC DNA]</scope>
    <source>
        <strain evidence="2">JCM 30331</strain>
    </source>
</reference>
<sequence>MTAARPAELPIKLLEVARHLPEHSRYEPGGLVCIERRGRPWRLAWIHSADSATVTTLNGYVYDRTSGKRLIPAEPTHDKACPLTQDRLDYLMVLEAQKRAEKLKPAHLPADHVRKFAPLAQAYLQLVDSY</sequence>
<gene>
    <name evidence="1" type="ORF">GCM10008955_10970</name>
</gene>
<dbReference type="RefSeq" id="WP_189005271.1">
    <property type="nucleotide sequence ID" value="NZ_BMPP01000003.1"/>
</dbReference>
<comment type="caution">
    <text evidence="1">The sequence shown here is derived from an EMBL/GenBank/DDBJ whole genome shotgun (WGS) entry which is preliminary data.</text>
</comment>
<name>A0ABQ2ET51_9DEIO</name>
<proteinExistence type="predicted"/>
<evidence type="ECO:0000313" key="1">
    <source>
        <dbReference type="EMBL" id="GGK19348.1"/>
    </source>
</evidence>
<dbReference type="EMBL" id="BMPP01000003">
    <property type="protein sequence ID" value="GGK19348.1"/>
    <property type="molecule type" value="Genomic_DNA"/>
</dbReference>
<evidence type="ECO:0000313" key="2">
    <source>
        <dbReference type="Proteomes" id="UP000647587"/>
    </source>
</evidence>
<dbReference type="Proteomes" id="UP000647587">
    <property type="component" value="Unassembled WGS sequence"/>
</dbReference>
<protein>
    <submittedName>
        <fullName evidence="1">Uncharacterized protein</fullName>
    </submittedName>
</protein>
<keyword evidence="2" id="KW-1185">Reference proteome</keyword>
<organism evidence="1 2">
    <name type="scientific">Deinococcus malanensis</name>
    <dbReference type="NCBI Taxonomy" id="1706855"/>
    <lineage>
        <taxon>Bacteria</taxon>
        <taxon>Thermotogati</taxon>
        <taxon>Deinococcota</taxon>
        <taxon>Deinococci</taxon>
        <taxon>Deinococcales</taxon>
        <taxon>Deinococcaceae</taxon>
        <taxon>Deinococcus</taxon>
    </lineage>
</organism>
<accession>A0ABQ2ET51</accession>